<name>A0A318IQQ0_9BURK</name>
<proteinExistence type="predicted"/>
<reference evidence="3 4" key="1">
    <citation type="submission" date="2018-05" db="EMBL/GenBank/DDBJ databases">
        <title>Genomic Encyclopedia of Type Strains, Phase IV (KMG-IV): sequencing the most valuable type-strain genomes for metagenomic binning, comparative biology and taxonomic classification.</title>
        <authorList>
            <person name="Goeker M."/>
        </authorList>
    </citation>
    <scope>NUCLEOTIDE SEQUENCE [LARGE SCALE GENOMIC DNA]</scope>
    <source>
        <strain evidence="3 4">DSM 19792</strain>
    </source>
</reference>
<dbReference type="Proteomes" id="UP000247792">
    <property type="component" value="Unassembled WGS sequence"/>
</dbReference>
<dbReference type="PANTHER" id="PTHR23088:SF27">
    <property type="entry name" value="DEAMINATED GLUTATHIONE AMIDASE"/>
    <property type="match status" value="1"/>
</dbReference>
<dbReference type="PANTHER" id="PTHR23088">
    <property type="entry name" value="NITRILASE-RELATED"/>
    <property type="match status" value="1"/>
</dbReference>
<keyword evidence="4" id="KW-1185">Reference proteome</keyword>
<comment type="caution">
    <text evidence="3">The sequence shown here is derived from an EMBL/GenBank/DDBJ whole genome shotgun (WGS) entry which is preliminary data.</text>
</comment>
<dbReference type="EMBL" id="QJKB01000016">
    <property type="protein sequence ID" value="PXX37353.1"/>
    <property type="molecule type" value="Genomic_DNA"/>
</dbReference>
<dbReference type="AlphaFoldDB" id="A0A318IQQ0"/>
<protein>
    <submittedName>
        <fullName evidence="3">Nitrilase</fullName>
    </submittedName>
</protein>
<accession>A0A318IQQ0</accession>
<dbReference type="CDD" id="cd07572">
    <property type="entry name" value="nit"/>
    <property type="match status" value="1"/>
</dbReference>
<keyword evidence="1" id="KW-0378">Hydrolase</keyword>
<dbReference type="InterPro" id="IPR003010">
    <property type="entry name" value="C-N_Hydrolase"/>
</dbReference>
<dbReference type="OrthoDB" id="9811121at2"/>
<evidence type="ECO:0000259" key="2">
    <source>
        <dbReference type="PROSITE" id="PS50263"/>
    </source>
</evidence>
<dbReference type="GO" id="GO:0016811">
    <property type="term" value="F:hydrolase activity, acting on carbon-nitrogen (but not peptide) bonds, in linear amides"/>
    <property type="evidence" value="ECO:0007669"/>
    <property type="project" value="InterPro"/>
</dbReference>
<dbReference type="SUPFAM" id="SSF56317">
    <property type="entry name" value="Carbon-nitrogen hydrolase"/>
    <property type="match status" value="1"/>
</dbReference>
<evidence type="ECO:0000313" key="3">
    <source>
        <dbReference type="EMBL" id="PXX37353.1"/>
    </source>
</evidence>
<dbReference type="Gene3D" id="3.60.110.10">
    <property type="entry name" value="Carbon-nitrogen hydrolase"/>
    <property type="match status" value="1"/>
</dbReference>
<gene>
    <name evidence="3" type="ORF">DFR42_11648</name>
</gene>
<sequence length="264" mass="28834">MKIAAIQMISTPVPTENIATARRLMQEAAAAGAKLLLLPEYWPLMGLHETDKVDIAEEAGQGPLQAFMADMAHTLGVWLIGGTIPLQSPDAAKVLNTTLVYDPQGQQVARYDKIHLFGFSKGEESYEEARTIVAGEQVSSFDAGFGEVALSICYDLRFPELFRALGTCSLIVVPAAFTYTTGQAHWEILLRARAIENQCYVLACGQGGKHVNGRRTWGHSMLIDPWGKVVDVLEEGEGIVSGEVDESLIVSIRESLPALRHRKL</sequence>
<feature type="domain" description="CN hydrolase" evidence="2">
    <location>
        <begin position="1"/>
        <end position="246"/>
    </location>
</feature>
<dbReference type="InterPro" id="IPR045254">
    <property type="entry name" value="Nit1/2_C-N_Hydrolase"/>
</dbReference>
<dbReference type="InterPro" id="IPR036526">
    <property type="entry name" value="C-N_Hydrolase_sf"/>
</dbReference>
<evidence type="ECO:0000313" key="4">
    <source>
        <dbReference type="Proteomes" id="UP000247792"/>
    </source>
</evidence>
<dbReference type="RefSeq" id="WP_110258003.1">
    <property type="nucleotide sequence ID" value="NZ_QJKB01000016.1"/>
</dbReference>
<dbReference type="Pfam" id="PF00795">
    <property type="entry name" value="CN_hydrolase"/>
    <property type="match status" value="1"/>
</dbReference>
<dbReference type="PROSITE" id="PS50263">
    <property type="entry name" value="CN_HYDROLASE"/>
    <property type="match status" value="1"/>
</dbReference>
<evidence type="ECO:0000256" key="1">
    <source>
        <dbReference type="ARBA" id="ARBA00022801"/>
    </source>
</evidence>
<organism evidence="3 4">
    <name type="scientific">Undibacterium pigrum</name>
    <dbReference type="NCBI Taxonomy" id="401470"/>
    <lineage>
        <taxon>Bacteria</taxon>
        <taxon>Pseudomonadati</taxon>
        <taxon>Pseudomonadota</taxon>
        <taxon>Betaproteobacteria</taxon>
        <taxon>Burkholderiales</taxon>
        <taxon>Oxalobacteraceae</taxon>
        <taxon>Undibacterium</taxon>
    </lineage>
</organism>